<gene>
    <name evidence="5" type="ORF">EZS28_009736</name>
</gene>
<sequence>LHAVVCERLRYAPIGWCKKYEFSSGDLIASYDLVDIWLNTGAVLDSNYFTSFFNVKIAASSSKIGGQQASQLQLDPSKLKQSISPADIPFKAIHAVIGALVYGGKIDNDCDKRILLETIQRIFIAPNCCVDNQQQKQQSRDSNPFVKLQLPEPPQQLLPWDSYDDSIQSSFGTGNSPVMHRIGINPRQSIQQSSQSSILPPLVFPATHEDLIKWCEHLPESTPPSWIGLPSDAEEDLLRRTGEQTAVILRHLMISKAEEDELILTESNIQQPSLSRSLGSLKKIIDVNQQFTDSASQGDLFAHMNIRPQPLVSGPSSHRARLLGDLKFGQEISPNHAYSQTGGLSGQSPQQGFGAIYGQQQFGTPNRAKQQSFSNQNIGLLNTPENGGMQKDEYNSSPSNTLQLTPQLNSNGTMRRMGSLMILKVRSQDGQSMHRKQGSIGGSLNSFQKGITPLSAGRQAGEDRPEKMRRLISAVKRWFQILYNLIYQHNQSSQQLTPDISRVNSHAFTPTHEDDINQQNQNLSRANSLTFQKSLSRQNSPSMTLLQDPPTNDFPYTVEDHLPPQFADDPVWQCIYREWLSAEFAVKTMADDLLSTYYVCTNIERITNHTRIIMDQLQKENTPSKWKELITQSLYSSTTTSTQESHSRGSSQSDSSSSSQTQGANRMSSSIISTAAIITLSITDFLWNARRRLIHLRNIIKRALALGVKETSESNVFDKDNQNDSNNSLPSVGLVWLGGLASPSAFLTATQQRAARNRGWPLEALELVVRFTPPGENLGQQKTGSSDQSEAAFVERMRNVLPEDEELGIICEGAAVECASICLITNSKKQSNNQLMNGNIKGEPVVEDWEEVRPSENFTDINQLSWYVQSQVEEAIEGPQNKKGQIQLPFFAASPGTPSSATPLPQMIFAWKNKDRGSEKSNLLTLNTQQSSTQSFNTHIFTQLTQNSSQFSFGRIELPLFVDGQRQNLLGFVTLYSVERKRTQTKGKKEMSAYEQQLLREQEEEKLTRWAEKGSAVLLWSLIGSEGI</sequence>
<evidence type="ECO:0000259" key="3">
    <source>
        <dbReference type="Pfam" id="PF18198"/>
    </source>
</evidence>
<organism evidence="5 6">
    <name type="scientific">Streblomastix strix</name>
    <dbReference type="NCBI Taxonomy" id="222440"/>
    <lineage>
        <taxon>Eukaryota</taxon>
        <taxon>Metamonada</taxon>
        <taxon>Preaxostyla</taxon>
        <taxon>Oxymonadida</taxon>
        <taxon>Streblomastigidae</taxon>
        <taxon>Streblomastix</taxon>
    </lineage>
</organism>
<feature type="compositionally biased region" description="Polar residues" evidence="2">
    <location>
        <begin position="334"/>
        <end position="351"/>
    </location>
</feature>
<dbReference type="PANTHER" id="PTHR46532:SF4">
    <property type="entry name" value="AAA+ ATPASE DOMAIN-CONTAINING PROTEIN"/>
    <property type="match status" value="1"/>
</dbReference>
<comment type="caution">
    <text evidence="5">The sequence shown here is derived from an EMBL/GenBank/DDBJ whole genome shotgun (WGS) entry which is preliminary data.</text>
</comment>
<name>A0A5J4WIS7_9EUKA</name>
<reference evidence="5 6" key="1">
    <citation type="submission" date="2019-03" db="EMBL/GenBank/DDBJ databases">
        <title>Single cell metagenomics reveals metabolic interactions within the superorganism composed of flagellate Streblomastix strix and complex community of Bacteroidetes bacteria on its surface.</title>
        <authorList>
            <person name="Treitli S.C."/>
            <person name="Kolisko M."/>
            <person name="Husnik F."/>
            <person name="Keeling P."/>
            <person name="Hampl V."/>
        </authorList>
    </citation>
    <scope>NUCLEOTIDE SEQUENCE [LARGE SCALE GENOMIC DNA]</scope>
    <source>
        <strain evidence="5">ST1C</strain>
    </source>
</reference>
<dbReference type="InterPro" id="IPR042219">
    <property type="entry name" value="AAA_lid_11_sf"/>
</dbReference>
<dbReference type="Gene3D" id="3.10.490.20">
    <property type="match status" value="1"/>
</dbReference>
<dbReference type="EMBL" id="SNRW01001862">
    <property type="protein sequence ID" value="KAA6394738.1"/>
    <property type="molecule type" value="Genomic_DNA"/>
</dbReference>
<accession>A0A5J4WIS7</accession>
<evidence type="ECO:0000256" key="1">
    <source>
        <dbReference type="ARBA" id="ARBA00008887"/>
    </source>
</evidence>
<dbReference type="AlphaFoldDB" id="A0A5J4WIS7"/>
<protein>
    <recommendedName>
        <fullName evidence="7">Dynein heavy chain</fullName>
    </recommendedName>
</protein>
<feature type="region of interest" description="Disordered" evidence="2">
    <location>
        <begin position="334"/>
        <end position="354"/>
    </location>
</feature>
<feature type="region of interest" description="Disordered" evidence="2">
    <location>
        <begin position="378"/>
        <end position="402"/>
    </location>
</feature>
<evidence type="ECO:0000259" key="4">
    <source>
        <dbReference type="Pfam" id="PF18199"/>
    </source>
</evidence>
<feature type="domain" description="Dynein heavy chain C-terminal" evidence="4">
    <location>
        <begin position="734"/>
        <end position="833"/>
    </location>
</feature>
<dbReference type="InterPro" id="IPR041228">
    <property type="entry name" value="Dynein_C"/>
</dbReference>
<dbReference type="Proteomes" id="UP000324800">
    <property type="component" value="Unassembled WGS sequence"/>
</dbReference>
<dbReference type="InterPro" id="IPR043160">
    <property type="entry name" value="Dynein_C_barrel"/>
</dbReference>
<dbReference type="GO" id="GO:0005858">
    <property type="term" value="C:axonemal dynein complex"/>
    <property type="evidence" value="ECO:0007669"/>
    <property type="project" value="TreeGrafter"/>
</dbReference>
<dbReference type="GO" id="GO:0051959">
    <property type="term" value="F:dynein light intermediate chain binding"/>
    <property type="evidence" value="ECO:0007669"/>
    <property type="project" value="InterPro"/>
</dbReference>
<dbReference type="Pfam" id="PF18198">
    <property type="entry name" value="AAA_lid_11"/>
    <property type="match status" value="1"/>
</dbReference>
<dbReference type="Gene3D" id="1.10.8.720">
    <property type="entry name" value="Region D6 of dynein motor"/>
    <property type="match status" value="1"/>
</dbReference>
<proteinExistence type="inferred from homology"/>
<evidence type="ECO:0008006" key="7">
    <source>
        <dbReference type="Google" id="ProtNLM"/>
    </source>
</evidence>
<dbReference type="GO" id="GO:0045505">
    <property type="term" value="F:dynein intermediate chain binding"/>
    <property type="evidence" value="ECO:0007669"/>
    <property type="project" value="InterPro"/>
</dbReference>
<feature type="region of interest" description="Disordered" evidence="2">
    <location>
        <begin position="637"/>
        <end position="665"/>
    </location>
</feature>
<dbReference type="OrthoDB" id="447173at2759"/>
<dbReference type="PANTHER" id="PTHR46532">
    <property type="entry name" value="MALE FERTILITY FACTOR KL5"/>
    <property type="match status" value="1"/>
</dbReference>
<dbReference type="GO" id="GO:0007018">
    <property type="term" value="P:microtubule-based movement"/>
    <property type="evidence" value="ECO:0007669"/>
    <property type="project" value="InterPro"/>
</dbReference>
<dbReference type="InterPro" id="IPR026983">
    <property type="entry name" value="DHC"/>
</dbReference>
<evidence type="ECO:0000313" key="6">
    <source>
        <dbReference type="Proteomes" id="UP000324800"/>
    </source>
</evidence>
<feature type="non-terminal residue" evidence="5">
    <location>
        <position position="1"/>
    </location>
</feature>
<feature type="domain" description="Dynein heavy chain AAA lid" evidence="3">
    <location>
        <begin position="1"/>
        <end position="41"/>
    </location>
</feature>
<evidence type="ECO:0000256" key="2">
    <source>
        <dbReference type="SAM" id="MobiDB-lite"/>
    </source>
</evidence>
<dbReference type="InterPro" id="IPR041658">
    <property type="entry name" value="AAA_lid_11"/>
</dbReference>
<dbReference type="Pfam" id="PF18199">
    <property type="entry name" value="Dynein_C"/>
    <property type="match status" value="1"/>
</dbReference>
<comment type="similarity">
    <text evidence="1">Belongs to the dynein heavy chain family.</text>
</comment>
<evidence type="ECO:0000313" key="5">
    <source>
        <dbReference type="EMBL" id="KAA6394738.1"/>
    </source>
</evidence>